<comment type="similarity">
    <text evidence="2 9">Belongs to the class I-like SAM-binding methyltransferase superfamily. RsmB/NOP family.</text>
</comment>
<evidence type="ECO:0000256" key="3">
    <source>
        <dbReference type="ARBA" id="ARBA00022517"/>
    </source>
</evidence>
<feature type="binding site" evidence="9">
    <location>
        <position position="285"/>
    </location>
    <ligand>
        <name>S-adenosyl-L-methionine</name>
        <dbReference type="ChEBI" id="CHEBI:59789"/>
    </ligand>
</feature>
<evidence type="ECO:0000256" key="10">
    <source>
        <dbReference type="SAM" id="MobiDB-lite"/>
    </source>
</evidence>
<dbReference type="InterPro" id="IPR011023">
    <property type="entry name" value="Nop2p"/>
</dbReference>
<dbReference type="PRINTS" id="PR02012">
    <property type="entry name" value="RCMTNOP2"/>
</dbReference>
<dbReference type="AlphaFoldDB" id="A0A7R9H1G3"/>
<dbReference type="InterPro" id="IPR023267">
    <property type="entry name" value="RCMT"/>
</dbReference>
<dbReference type="PRINTS" id="PR02008">
    <property type="entry name" value="RCMTFAMILY"/>
</dbReference>
<evidence type="ECO:0000256" key="8">
    <source>
        <dbReference type="ARBA" id="ARBA00023242"/>
    </source>
</evidence>
<feature type="compositionally biased region" description="Pro residues" evidence="10">
    <location>
        <begin position="864"/>
        <end position="875"/>
    </location>
</feature>
<keyword evidence="4 9" id="KW-0489">Methyltransferase</keyword>
<dbReference type="Gene3D" id="3.40.50.150">
    <property type="entry name" value="Vaccinia Virus protein VP39"/>
    <property type="match status" value="1"/>
</dbReference>
<keyword evidence="7 9" id="KW-0694">RNA-binding</keyword>
<evidence type="ECO:0000256" key="1">
    <source>
        <dbReference type="ARBA" id="ARBA00004604"/>
    </source>
</evidence>
<dbReference type="InterPro" id="IPR049560">
    <property type="entry name" value="MeTrfase_RsmB-F_NOP2_cat"/>
</dbReference>
<dbReference type="PROSITE" id="PS51686">
    <property type="entry name" value="SAM_MT_RSMB_NOP"/>
    <property type="match status" value="1"/>
</dbReference>
<dbReference type="GO" id="GO:0003723">
    <property type="term" value="F:RNA binding"/>
    <property type="evidence" value="ECO:0007669"/>
    <property type="project" value="UniProtKB-UniRule"/>
</dbReference>
<dbReference type="PANTHER" id="PTHR22807:SF30">
    <property type="entry name" value="28S RRNA (CYTOSINE(4447)-C(5))-METHYLTRANSFERASE-RELATED"/>
    <property type="match status" value="1"/>
</dbReference>
<evidence type="ECO:0000256" key="4">
    <source>
        <dbReference type="ARBA" id="ARBA00022603"/>
    </source>
</evidence>
<feature type="compositionally biased region" description="Polar residues" evidence="10">
    <location>
        <begin position="666"/>
        <end position="686"/>
    </location>
</feature>
<dbReference type="FunFam" id="3.30.70.1170:FF:000001">
    <property type="entry name" value="Ribosomal RNA methyltransferase Nop2"/>
    <property type="match status" value="1"/>
</dbReference>
<feature type="compositionally biased region" description="Basic and acidic residues" evidence="10">
    <location>
        <begin position="740"/>
        <end position="749"/>
    </location>
</feature>
<evidence type="ECO:0000256" key="7">
    <source>
        <dbReference type="ARBA" id="ARBA00022884"/>
    </source>
</evidence>
<dbReference type="GO" id="GO:0070475">
    <property type="term" value="P:rRNA base methylation"/>
    <property type="evidence" value="ECO:0007669"/>
    <property type="project" value="TreeGrafter"/>
</dbReference>
<dbReference type="GO" id="GO:0009383">
    <property type="term" value="F:rRNA (cytosine-C5-)-methyltransferase activity"/>
    <property type="evidence" value="ECO:0007669"/>
    <property type="project" value="TreeGrafter"/>
</dbReference>
<keyword evidence="6 9" id="KW-0949">S-adenosyl-L-methionine</keyword>
<feature type="binding site" evidence="9">
    <location>
        <begin position="261"/>
        <end position="267"/>
    </location>
    <ligand>
        <name>S-adenosyl-L-methionine</name>
        <dbReference type="ChEBI" id="CHEBI:59789"/>
    </ligand>
</feature>
<name>A0A7R9H1G3_TIMPO</name>
<dbReference type="SUPFAM" id="SSF53335">
    <property type="entry name" value="S-adenosyl-L-methionine-dependent methyltransferases"/>
    <property type="match status" value="1"/>
</dbReference>
<feature type="active site" description="Nucleophile" evidence="9">
    <location>
        <position position="371"/>
    </location>
</feature>
<evidence type="ECO:0000313" key="12">
    <source>
        <dbReference type="EMBL" id="CAD7405609.1"/>
    </source>
</evidence>
<feature type="region of interest" description="Disordered" evidence="10">
    <location>
        <begin position="663"/>
        <end position="696"/>
    </location>
</feature>
<evidence type="ECO:0000256" key="6">
    <source>
        <dbReference type="ARBA" id="ARBA00022691"/>
    </source>
</evidence>
<evidence type="ECO:0000256" key="5">
    <source>
        <dbReference type="ARBA" id="ARBA00022679"/>
    </source>
</evidence>
<dbReference type="PANTHER" id="PTHR22807">
    <property type="entry name" value="NOP2 YEAST -RELATED NOL1/NOP2/FMU SUN DOMAIN-CONTAINING"/>
    <property type="match status" value="1"/>
</dbReference>
<dbReference type="InterPro" id="IPR001678">
    <property type="entry name" value="MeTrfase_RsmB-F_NOP2_dom"/>
</dbReference>
<comment type="subcellular location">
    <subcellularLocation>
        <location evidence="1">Nucleus</location>
        <location evidence="1">Nucleolus</location>
    </subcellularLocation>
</comment>
<dbReference type="InterPro" id="IPR029063">
    <property type="entry name" value="SAM-dependent_MTases_sf"/>
</dbReference>
<feature type="region of interest" description="Disordered" evidence="10">
    <location>
        <begin position="856"/>
        <end position="877"/>
    </location>
</feature>
<feature type="compositionally biased region" description="Basic residues" evidence="10">
    <location>
        <begin position="478"/>
        <end position="493"/>
    </location>
</feature>
<organism evidence="12">
    <name type="scientific">Timema poppense</name>
    <name type="common">Walking stick</name>
    <dbReference type="NCBI Taxonomy" id="170557"/>
    <lineage>
        <taxon>Eukaryota</taxon>
        <taxon>Metazoa</taxon>
        <taxon>Ecdysozoa</taxon>
        <taxon>Arthropoda</taxon>
        <taxon>Hexapoda</taxon>
        <taxon>Insecta</taxon>
        <taxon>Pterygota</taxon>
        <taxon>Neoptera</taxon>
        <taxon>Polyneoptera</taxon>
        <taxon>Phasmatodea</taxon>
        <taxon>Timematodea</taxon>
        <taxon>Timematoidea</taxon>
        <taxon>Timematidae</taxon>
        <taxon>Timema</taxon>
    </lineage>
</organism>
<evidence type="ECO:0000259" key="11">
    <source>
        <dbReference type="PROSITE" id="PS51686"/>
    </source>
</evidence>
<reference evidence="12" key="1">
    <citation type="submission" date="2020-11" db="EMBL/GenBank/DDBJ databases">
        <authorList>
            <person name="Tran Van P."/>
        </authorList>
    </citation>
    <scope>NUCLEOTIDE SEQUENCE</scope>
</reference>
<keyword evidence="5 9" id="KW-0808">Transferase</keyword>
<comment type="caution">
    <text evidence="9">Lacks conserved residue(s) required for the propagation of feature annotation.</text>
</comment>
<dbReference type="Pfam" id="PF01189">
    <property type="entry name" value="Methyltr_RsmB-F"/>
    <property type="match status" value="1"/>
</dbReference>
<evidence type="ECO:0000256" key="9">
    <source>
        <dbReference type="PROSITE-ProRule" id="PRU01023"/>
    </source>
</evidence>
<evidence type="ECO:0000256" key="2">
    <source>
        <dbReference type="ARBA" id="ARBA00007494"/>
    </source>
</evidence>
<gene>
    <name evidence="12" type="ORF">TPSB3V08_LOCUS5068</name>
</gene>
<dbReference type="GO" id="GO:0000470">
    <property type="term" value="P:maturation of LSU-rRNA"/>
    <property type="evidence" value="ECO:0007669"/>
    <property type="project" value="TreeGrafter"/>
</dbReference>
<accession>A0A7R9H1G3</accession>
<dbReference type="GO" id="GO:0005730">
    <property type="term" value="C:nucleolus"/>
    <property type="evidence" value="ECO:0007669"/>
    <property type="project" value="UniProtKB-SubCell"/>
</dbReference>
<dbReference type="EMBL" id="OD002594">
    <property type="protein sequence ID" value="CAD7405609.1"/>
    <property type="molecule type" value="Genomic_DNA"/>
</dbReference>
<dbReference type="InterPro" id="IPR054728">
    <property type="entry name" value="RsmB-like_ferredoxin"/>
</dbReference>
<sequence>MMLQRFSRLTPTRLIRRLGLPPSQARKDLYWVATNMKAFCSFGKIDQKQAYLSPFLYSPIERASGLMKLAEEEMQMNITDQEVFAFPSNEAKQEPLGLNEVQQRIKDVVMVLSDFKRLREQDRVLMPCCRPRSEYIELLRDDLCTYYSYNQFLMDRLMELFPVSELLEFLEASEVQRPLTIRANSLKTRRRDLAQALINRGVNLDPVGKWTKVGLVIYSSTVPVGATPEYLAGHYIIQGASSLLPVMALAPQENERILDMCAAPGGKASHIAAVMKNTGVLFANDANQERIKAVVGNFHRLGVIMKGLDRVLLDAPCTGTGVVAKDPTVKMSKDQVDIQRCCNLQRQLLLAAIDCVNARSGTGGYVVYSTCSILPEENEWVIDYALRKRDVKLVPMGLDFGTEGFVNYRHHRFHPSLKLTRRFYPHTHNMDGFFVAKLKKFSNIIPKTADEPLEEEEQETQPSADPDLLPLAKLAADKKRRKNENTPGKKRKISEKNEEISSSNTSKKQKVKPDKPGNILLTEKSKTKNKNVHTSQDRKIETSRGTSEKAIAPLNGKRQNKTKKSKLSQLPQNKVDEIPRKNIDIQDQAESTFPLVLKNKKILNRSVGSSQSSTVNMAGGESSMTHPKIDKSSGGKIKSKENKKIEGFLPSRVAVGKTETNKKITPKSNNKQNKTVHNSLVNGLTTSSKHSKKKSNPTIEISNVDNISNKSQEETILQMLAAKITKIDGNQALTKRERALSRNLSRESESLLDTSSESKVNGFPGKSSLKKSTGEFSLSKKAGVKKFTNNRSFKSANEVYLHACEAHCPLGSEEIQCLWERCDAMRRKRFSLMTHLYDRHCNADVLRMMAVRRKQLSQSGRSEIPPPQPPPPHPGYAPNAAFHAIKRHALEFVNPKELMFSQHWNYILNRKSDTKFIYRFIPLKKIFTPLSQKLLTNIASKWRLTNLNHMIEHNGKQVFFYNDVDTQLMKILYSKTAPASVQTRTGASPPEQSNTNVPTNETVSKMAILWSGTTLSRPGARMRSATFNKLEVQEAVVQSENIKLV</sequence>
<feature type="region of interest" description="Disordered" evidence="10">
    <location>
        <begin position="475"/>
        <end position="571"/>
    </location>
</feature>
<feature type="compositionally biased region" description="Basic and acidic residues" evidence="10">
    <location>
        <begin position="627"/>
        <end position="637"/>
    </location>
</feature>
<dbReference type="Gene3D" id="3.30.70.1170">
    <property type="entry name" value="Sun protein, domain 3"/>
    <property type="match status" value="1"/>
</dbReference>
<dbReference type="Pfam" id="PF22458">
    <property type="entry name" value="RsmF-B_ferredox"/>
    <property type="match status" value="1"/>
</dbReference>
<dbReference type="InterPro" id="IPR023273">
    <property type="entry name" value="RCMT_NOP2"/>
</dbReference>
<dbReference type="NCBIfam" id="TIGR00446">
    <property type="entry name" value="nop2p"/>
    <property type="match status" value="1"/>
</dbReference>
<proteinExistence type="inferred from homology"/>
<feature type="domain" description="SAM-dependent MTase RsmB/NOP-type" evidence="11">
    <location>
        <begin position="169"/>
        <end position="441"/>
    </location>
</feature>
<protein>
    <recommendedName>
        <fullName evidence="11">SAM-dependent MTase RsmB/NOP-type domain-containing protein</fullName>
    </recommendedName>
</protein>
<keyword evidence="8" id="KW-0539">Nucleus</keyword>
<feature type="region of interest" description="Disordered" evidence="10">
    <location>
        <begin position="740"/>
        <end position="766"/>
    </location>
</feature>
<feature type="binding site" evidence="9">
    <location>
        <position position="314"/>
    </location>
    <ligand>
        <name>S-adenosyl-L-methionine</name>
        <dbReference type="ChEBI" id="CHEBI:59789"/>
    </ligand>
</feature>
<feature type="region of interest" description="Disordered" evidence="10">
    <location>
        <begin position="608"/>
        <end position="637"/>
    </location>
</feature>
<keyword evidence="3" id="KW-0690">Ribosome biogenesis</keyword>